<feature type="active site" evidence="7">
    <location>
        <position position="740"/>
    </location>
</feature>
<keyword evidence="6" id="KW-0963">Cytoplasm</keyword>
<dbReference type="PROSITE" id="PS51787">
    <property type="entry name" value="LON_N"/>
    <property type="match status" value="1"/>
</dbReference>
<keyword evidence="2 6" id="KW-0547">Nucleotide-binding</keyword>
<dbReference type="Pfam" id="PF05362">
    <property type="entry name" value="Lon_C"/>
    <property type="match status" value="1"/>
</dbReference>
<dbReference type="Gene3D" id="3.30.230.10">
    <property type="match status" value="1"/>
</dbReference>
<gene>
    <name evidence="11" type="primary">lon</name>
    <name evidence="11" type="ORF">O0S08_23590</name>
</gene>
<evidence type="ECO:0000256" key="2">
    <source>
        <dbReference type="ARBA" id="ARBA00022741"/>
    </source>
</evidence>
<name>A0ABY7HJA3_9BACT</name>
<organism evidence="11 12">
    <name type="scientific">Nannocystis punicea</name>
    <dbReference type="NCBI Taxonomy" id="2995304"/>
    <lineage>
        <taxon>Bacteria</taxon>
        <taxon>Pseudomonadati</taxon>
        <taxon>Myxococcota</taxon>
        <taxon>Polyangia</taxon>
        <taxon>Nannocystales</taxon>
        <taxon>Nannocystaceae</taxon>
        <taxon>Nannocystis</taxon>
    </lineage>
</organism>
<evidence type="ECO:0000256" key="8">
    <source>
        <dbReference type="RuleBase" id="RU000591"/>
    </source>
</evidence>
<dbReference type="Pfam" id="PF02190">
    <property type="entry name" value="LON_substr_bdg"/>
    <property type="match status" value="1"/>
</dbReference>
<evidence type="ECO:0000256" key="5">
    <source>
        <dbReference type="ARBA" id="ARBA00022840"/>
    </source>
</evidence>
<accession>A0ABY7HJA3</accession>
<feature type="domain" description="Lon proteolytic" evidence="9">
    <location>
        <begin position="606"/>
        <end position="791"/>
    </location>
</feature>
<dbReference type="Pfam" id="PF22667">
    <property type="entry name" value="Lon_lid"/>
    <property type="match status" value="1"/>
</dbReference>
<dbReference type="InterPro" id="IPR054594">
    <property type="entry name" value="Lon_lid"/>
</dbReference>
<dbReference type="InterPro" id="IPR015947">
    <property type="entry name" value="PUA-like_sf"/>
</dbReference>
<dbReference type="InterPro" id="IPR027417">
    <property type="entry name" value="P-loop_NTPase"/>
</dbReference>
<dbReference type="InterPro" id="IPR027065">
    <property type="entry name" value="Lon_Prtase"/>
</dbReference>
<dbReference type="CDD" id="cd19500">
    <property type="entry name" value="RecA-like_Lon"/>
    <property type="match status" value="1"/>
</dbReference>
<dbReference type="PANTHER" id="PTHR10046">
    <property type="entry name" value="ATP DEPENDENT LON PROTEASE FAMILY MEMBER"/>
    <property type="match status" value="1"/>
</dbReference>
<dbReference type="Gene3D" id="1.10.8.60">
    <property type="match status" value="1"/>
</dbReference>
<keyword evidence="12" id="KW-1185">Reference proteome</keyword>
<dbReference type="InterPro" id="IPR008268">
    <property type="entry name" value="Peptidase_S16_AS"/>
</dbReference>
<dbReference type="Gene3D" id="2.30.130.40">
    <property type="entry name" value="LON domain-like"/>
    <property type="match status" value="1"/>
</dbReference>
<comment type="subcellular location">
    <subcellularLocation>
        <location evidence="6">Cytoplasm</location>
    </subcellularLocation>
</comment>
<dbReference type="PROSITE" id="PS01046">
    <property type="entry name" value="LON_SER"/>
    <property type="match status" value="1"/>
</dbReference>
<dbReference type="NCBIfam" id="TIGR00763">
    <property type="entry name" value="lon"/>
    <property type="match status" value="1"/>
</dbReference>
<evidence type="ECO:0000313" key="11">
    <source>
        <dbReference type="EMBL" id="WAS99122.1"/>
    </source>
</evidence>
<keyword evidence="1 6" id="KW-0645">Protease</keyword>
<dbReference type="Pfam" id="PF00004">
    <property type="entry name" value="AAA"/>
    <property type="match status" value="1"/>
</dbReference>
<dbReference type="SMART" id="SM00464">
    <property type="entry name" value="LON"/>
    <property type="match status" value="1"/>
</dbReference>
<dbReference type="PIRSF" id="PIRSF001174">
    <property type="entry name" value="Lon_proteas"/>
    <property type="match status" value="1"/>
</dbReference>
<dbReference type="Proteomes" id="UP001164459">
    <property type="component" value="Chromosome"/>
</dbReference>
<evidence type="ECO:0000313" key="12">
    <source>
        <dbReference type="Proteomes" id="UP001164459"/>
    </source>
</evidence>
<dbReference type="InterPro" id="IPR003111">
    <property type="entry name" value="Lon_prtase_N"/>
</dbReference>
<evidence type="ECO:0000256" key="4">
    <source>
        <dbReference type="ARBA" id="ARBA00022825"/>
    </source>
</evidence>
<dbReference type="Gene3D" id="1.20.5.5270">
    <property type="match status" value="1"/>
</dbReference>
<dbReference type="InterPro" id="IPR003593">
    <property type="entry name" value="AAA+_ATPase"/>
</dbReference>
<dbReference type="EMBL" id="CP114040">
    <property type="protein sequence ID" value="WAS99122.1"/>
    <property type="molecule type" value="Genomic_DNA"/>
</dbReference>
<dbReference type="SUPFAM" id="SSF54211">
    <property type="entry name" value="Ribosomal protein S5 domain 2-like"/>
    <property type="match status" value="1"/>
</dbReference>
<evidence type="ECO:0000259" key="10">
    <source>
        <dbReference type="PROSITE" id="PS51787"/>
    </source>
</evidence>
<dbReference type="RefSeq" id="WP_269041483.1">
    <property type="nucleotide sequence ID" value="NZ_CP114040.1"/>
</dbReference>
<keyword evidence="4 6" id="KW-0720">Serine protease</keyword>
<evidence type="ECO:0000256" key="1">
    <source>
        <dbReference type="ARBA" id="ARBA00022670"/>
    </source>
</evidence>
<dbReference type="SUPFAM" id="SSF52540">
    <property type="entry name" value="P-loop containing nucleoside triphosphate hydrolases"/>
    <property type="match status" value="1"/>
</dbReference>
<evidence type="ECO:0000256" key="7">
    <source>
        <dbReference type="PROSITE-ProRule" id="PRU01122"/>
    </source>
</evidence>
<dbReference type="InterPro" id="IPR020568">
    <property type="entry name" value="Ribosomal_Su5_D2-typ_SF"/>
</dbReference>
<protein>
    <recommendedName>
        <fullName evidence="6">Lon protease</fullName>
        <ecNumber evidence="6">3.4.21.53</ecNumber>
    </recommendedName>
</protein>
<dbReference type="InterPro" id="IPR008269">
    <property type="entry name" value="Lon_proteolytic"/>
</dbReference>
<comment type="subunit">
    <text evidence="6">Homohexamer. Organized in a ring with a central cavity.</text>
</comment>
<dbReference type="InterPro" id="IPR014721">
    <property type="entry name" value="Ribsml_uS5_D2-typ_fold_subgr"/>
</dbReference>
<evidence type="ECO:0000256" key="3">
    <source>
        <dbReference type="ARBA" id="ARBA00022801"/>
    </source>
</evidence>
<dbReference type="PROSITE" id="PS51786">
    <property type="entry name" value="LON_PROTEOLYTIC"/>
    <property type="match status" value="1"/>
</dbReference>
<comment type="similarity">
    <text evidence="6 7 8">Belongs to the peptidase S16 family.</text>
</comment>
<evidence type="ECO:0000259" key="9">
    <source>
        <dbReference type="PROSITE" id="PS51786"/>
    </source>
</evidence>
<sequence>MSPPAITGPLPLLPLRGAIILPGATQPVDLGRSSPAMQAVRAAQDRARGGAGRVIAVLLRDTSAATPDLDQLYPVAVACEVVQVLAGTPGRTSVTLRGLSRVRVHDIYPERDYQIAEFDPAAEIVHEPTLAYALAGALQDLVKQHDGLQPTASKSKARAQAQATILAERSPSLIADLSAAHVELDGDERLAIQQEVDVVARLRKVIELLSHRTNVLQVKRDLDRYVREHLSKHEHDALLRHKLKAIQHELGESEGEAEERALQDLERRLQAAELPPDVRAAADRELGRLRRMNPQSSEATTCRTWLEWIADLPWSPATMTADKLDMGAARALLEENHYGLQKVKKRVLEYLCVRKLAPDKRGPILCLVGPPGVGKTSLGRSIADALGRRYVRISLGGIRDDAEIRGHRRTYIGALPGRFIQAMKRAGSKNPVIVLDEIDKLVGANLRGDPASALLEALDPEQNTAFHDHYLGVDYDLSKVIFLCTANDLGTIPGVLRDRLEIIQLTGYTIEEKLEIARRHLLPKQRQENGLSAVAVEVPEDVLLTLATQYTRESGVRNLERELASLLRDVAMQIAEGKQPGLVVGADEALRILGPPRYYDELAAKEPSPGLVTGLGWTPTGGTILFVEATLTRGTGHLRLTGKLGEVMKESAQAALSLVRSRGAELGADAAVVRDLMKHYDVHIHFPAGAVPKDGPSAGIAISTALVSLFSRRPARVDVAMTGEITLRGQVLPVGGIREKVLAAHRAGIRDVILPDRNRKDEPEIPEAARADMRLHYVKHIREVLEAVLLPTEDAEAAAE</sequence>
<dbReference type="InterPro" id="IPR004815">
    <property type="entry name" value="Lon_bac/euk-typ"/>
</dbReference>
<reference evidence="11" key="1">
    <citation type="submission" date="2022-11" db="EMBL/GenBank/DDBJ databases">
        <title>Minimal conservation of predation-associated metabolite biosynthetic gene clusters underscores biosynthetic potential of Myxococcota including descriptions for ten novel species: Archangium lansinium sp. nov., Myxococcus landrumus sp. nov., Nannocystis bai.</title>
        <authorList>
            <person name="Ahearne A."/>
            <person name="Stevens C."/>
            <person name="Dowd S."/>
        </authorList>
    </citation>
    <scope>NUCLEOTIDE SEQUENCE</scope>
    <source>
        <strain evidence="11">Fl3</strain>
    </source>
</reference>
<keyword evidence="3 6" id="KW-0378">Hydrolase</keyword>
<dbReference type="Gene3D" id="1.20.58.1480">
    <property type="match status" value="1"/>
</dbReference>
<dbReference type="EC" id="3.4.21.53" evidence="6"/>
<dbReference type="InterPro" id="IPR003959">
    <property type="entry name" value="ATPase_AAA_core"/>
</dbReference>
<dbReference type="InterPro" id="IPR046336">
    <property type="entry name" value="Lon_prtase_N_sf"/>
</dbReference>
<dbReference type="SMART" id="SM00382">
    <property type="entry name" value="AAA"/>
    <property type="match status" value="1"/>
</dbReference>
<proteinExistence type="inferred from homology"/>
<feature type="domain" description="Lon N-terminal" evidence="10">
    <location>
        <begin position="10"/>
        <end position="213"/>
    </location>
</feature>
<dbReference type="Gene3D" id="3.40.50.300">
    <property type="entry name" value="P-loop containing nucleotide triphosphate hydrolases"/>
    <property type="match status" value="1"/>
</dbReference>
<dbReference type="GO" id="GO:0004252">
    <property type="term" value="F:serine-type endopeptidase activity"/>
    <property type="evidence" value="ECO:0007669"/>
    <property type="project" value="UniProtKB-EC"/>
</dbReference>
<dbReference type="PRINTS" id="PR00830">
    <property type="entry name" value="ENDOLAPTASE"/>
</dbReference>
<dbReference type="SUPFAM" id="SSF88697">
    <property type="entry name" value="PUA domain-like"/>
    <property type="match status" value="1"/>
</dbReference>
<evidence type="ECO:0000256" key="6">
    <source>
        <dbReference type="PIRNR" id="PIRNR001174"/>
    </source>
</evidence>
<feature type="active site" evidence="7">
    <location>
        <position position="697"/>
    </location>
</feature>
<keyword evidence="5 6" id="KW-0067">ATP-binding</keyword>
<comment type="catalytic activity">
    <reaction evidence="6 7">
        <text>Hydrolysis of proteins in presence of ATP.</text>
        <dbReference type="EC" id="3.4.21.53"/>
    </reaction>
</comment>